<evidence type="ECO:0000256" key="6">
    <source>
        <dbReference type="ARBA" id="ARBA00023065"/>
    </source>
</evidence>
<feature type="transmembrane region" description="Helical" evidence="8">
    <location>
        <begin position="50"/>
        <end position="70"/>
    </location>
</feature>
<feature type="transmembrane region" description="Helical" evidence="8">
    <location>
        <begin position="124"/>
        <end position="147"/>
    </location>
</feature>
<dbReference type="Pfam" id="PF02535">
    <property type="entry name" value="Zip"/>
    <property type="match status" value="1"/>
</dbReference>
<feature type="transmembrane region" description="Helical" evidence="8">
    <location>
        <begin position="467"/>
        <end position="488"/>
    </location>
</feature>
<dbReference type="NCBIfam" id="TIGR00820">
    <property type="entry name" value="zip"/>
    <property type="match status" value="1"/>
</dbReference>
<dbReference type="InterPro" id="IPR004698">
    <property type="entry name" value="Zn/Fe_permease_fun/pln"/>
</dbReference>
<evidence type="ECO:0000256" key="4">
    <source>
        <dbReference type="ARBA" id="ARBA00022692"/>
    </source>
</evidence>
<evidence type="ECO:0000313" key="11">
    <source>
        <dbReference type="Proteomes" id="UP000516314"/>
    </source>
</evidence>
<gene>
    <name evidence="10" type="ORF">AT9943_LOCUS389</name>
</gene>
<evidence type="ECO:0000256" key="7">
    <source>
        <dbReference type="ARBA" id="ARBA00023136"/>
    </source>
</evidence>
<dbReference type="InterPro" id="IPR003689">
    <property type="entry name" value="ZIP"/>
</dbReference>
<keyword evidence="5 8" id="KW-1133">Transmembrane helix</keyword>
<keyword evidence="9" id="KW-0732">Signal</keyword>
<dbReference type="InterPro" id="IPR009606">
    <property type="entry name" value="DEAL/Modifying_wall_lignin1/2"/>
</dbReference>
<evidence type="ECO:0000256" key="3">
    <source>
        <dbReference type="ARBA" id="ARBA00022448"/>
    </source>
</evidence>
<keyword evidence="4 8" id="KW-0812">Transmembrane</keyword>
<organism evidence="10 11">
    <name type="scientific">Arabidopsis thaliana</name>
    <name type="common">Mouse-ear cress</name>
    <dbReference type="NCBI Taxonomy" id="3702"/>
    <lineage>
        <taxon>Eukaryota</taxon>
        <taxon>Viridiplantae</taxon>
        <taxon>Streptophyta</taxon>
        <taxon>Embryophyta</taxon>
        <taxon>Tracheophyta</taxon>
        <taxon>Spermatophyta</taxon>
        <taxon>Magnoliopsida</taxon>
        <taxon>eudicotyledons</taxon>
        <taxon>Gunneridae</taxon>
        <taxon>Pentapetalae</taxon>
        <taxon>rosids</taxon>
        <taxon>malvids</taxon>
        <taxon>Brassicales</taxon>
        <taxon>Brassicaceae</taxon>
        <taxon>Camelineae</taxon>
        <taxon>Arabidopsis</taxon>
    </lineage>
</organism>
<dbReference type="AlphaFoldDB" id="A0A7G2DS06"/>
<feature type="transmembrane region" description="Helical" evidence="8">
    <location>
        <begin position="289"/>
        <end position="313"/>
    </location>
</feature>
<dbReference type="PANTHER" id="PTHR11040">
    <property type="entry name" value="ZINC/IRON TRANSPORTER"/>
    <property type="match status" value="1"/>
</dbReference>
<keyword evidence="7 8" id="KW-0472">Membrane</keyword>
<evidence type="ECO:0000256" key="1">
    <source>
        <dbReference type="ARBA" id="ARBA00004141"/>
    </source>
</evidence>
<dbReference type="GO" id="GO:0005385">
    <property type="term" value="F:zinc ion transmembrane transporter activity"/>
    <property type="evidence" value="ECO:0007669"/>
    <property type="project" value="InterPro"/>
</dbReference>
<evidence type="ECO:0000256" key="2">
    <source>
        <dbReference type="ARBA" id="ARBA00006939"/>
    </source>
</evidence>
<dbReference type="PANTHER" id="PTHR11040:SF35">
    <property type="entry name" value="ZINC TRANSPORTER 5"/>
    <property type="match status" value="1"/>
</dbReference>
<keyword evidence="3 8" id="KW-0813">Transport</keyword>
<feature type="transmembrane region" description="Helical" evidence="8">
    <location>
        <begin position="256"/>
        <end position="277"/>
    </location>
</feature>
<comment type="similarity">
    <text evidence="2 8">Belongs to the ZIP transporter (TC 2.A.5) family.</text>
</comment>
<evidence type="ECO:0000256" key="8">
    <source>
        <dbReference type="RuleBase" id="RU362088"/>
    </source>
</evidence>
<keyword evidence="6 8" id="KW-0406">Ion transport</keyword>
<accession>A0A7G2DS06</accession>
<sequence>MRITQNVKLLLFFFFFISFLFIAVSAGESKCECSHEDDEANKAGARKYKIAAIPSVLAAGVIGVMFPLLGKFFPSLKPETTFFFVTKAFAAGVILATGFMHVLPEGYEKLTSPCLKGEAWEFPFTGFIAMVAAILTLSVDSFATSYFHKAHFKTSKRIGDGEEQDAGGGGGGGDELGLHVHAHGHTHGIVGVESGESQVLEVGIIVHSVVIGISLGASQSPDTAKALFAALMFHQCFEGLGLGGCIAQGNFNCVSITIMSIFFSVTTPVGIAVGMAISSSYDDSSPTALIVQGVLNAASAGILIYMSLVDFLAADFMHPKMQSNTRLQIMAHISLLVGAGCYRSYPAEREESSSSSSTAIDSHARMKTTISPSVYRRAPLFPERRRIDGTQRWRPSLLPFPKTHPPPYSPEKLIALLRMEEGKGTEKKGCIITVIIVCIVLTVGLDIVAGFVKHDKLECKAPSKTAFVLGIIAVSCLATAHVSANVIGCSISNLFQALGALPKNKITTYFNMACLFLIWVVGIFGALILANGIWSNTESRIRCRFTNNHVFSIGGKDSSCSGFKSYETKEDIENVLMNTFDGAEAAVLDLKQYNPEEDLILTELIDELAKDNSETTPTNTLPTSASGMSSDIHKDYNTEALANASSQDYFINQMIGSKAKEETNDLAILPNALVQLDCGQSQLILTDEMLPWENQTFVPVKGFSPKDREEAKKRYFEKKKKRK</sequence>
<evidence type="ECO:0000313" key="10">
    <source>
        <dbReference type="EMBL" id="CAD5311802.1"/>
    </source>
</evidence>
<dbReference type="GO" id="GO:0016020">
    <property type="term" value="C:membrane"/>
    <property type="evidence" value="ECO:0007669"/>
    <property type="project" value="UniProtKB-SubCell"/>
</dbReference>
<evidence type="ECO:0000256" key="5">
    <source>
        <dbReference type="ARBA" id="ARBA00022989"/>
    </source>
</evidence>
<feature type="transmembrane region" description="Helical" evidence="8">
    <location>
        <begin position="82"/>
        <end position="104"/>
    </location>
</feature>
<feature type="chain" id="PRO_5029009021" evidence="9">
    <location>
        <begin position="27"/>
        <end position="723"/>
    </location>
</feature>
<feature type="signal peptide" evidence="9">
    <location>
        <begin position="1"/>
        <end position="26"/>
    </location>
</feature>
<proteinExistence type="inferred from homology"/>
<feature type="transmembrane region" description="Helical" evidence="8">
    <location>
        <begin position="429"/>
        <end position="452"/>
    </location>
</feature>
<evidence type="ECO:0000256" key="9">
    <source>
        <dbReference type="SAM" id="SignalP"/>
    </source>
</evidence>
<reference evidence="10 11" key="1">
    <citation type="submission" date="2020-09" db="EMBL/GenBank/DDBJ databases">
        <authorList>
            <person name="Ashkenazy H."/>
        </authorList>
    </citation>
    <scope>NUCLEOTIDE SEQUENCE [LARGE SCALE GENOMIC DNA]</scope>
    <source>
        <strain evidence="11">cv. Cdm-0</strain>
    </source>
</reference>
<dbReference type="EMBL" id="LR881466">
    <property type="protein sequence ID" value="CAD5311802.1"/>
    <property type="molecule type" value="Genomic_DNA"/>
</dbReference>
<protein>
    <submittedName>
        <fullName evidence="10">(thale cress) hypothetical protein</fullName>
    </submittedName>
</protein>
<feature type="transmembrane region" description="Helical" evidence="8">
    <location>
        <begin position="509"/>
        <end position="534"/>
    </location>
</feature>
<dbReference type="Proteomes" id="UP000516314">
    <property type="component" value="Chromosome 1"/>
</dbReference>
<dbReference type="Pfam" id="PF06749">
    <property type="entry name" value="DUF1218"/>
    <property type="match status" value="1"/>
</dbReference>
<comment type="subcellular location">
    <subcellularLocation>
        <location evidence="1 8">Membrane</location>
        <topology evidence="1 8">Multi-pass membrane protein</topology>
    </subcellularLocation>
</comment>
<name>A0A7G2DS06_ARATH</name>